<name>A0A9X1F8W3_9FLAO</name>
<dbReference type="RefSeq" id="WP_218544663.1">
    <property type="nucleotide sequence ID" value="NZ_JAGSPD010000002.1"/>
</dbReference>
<feature type="transmembrane region" description="Helical" evidence="1">
    <location>
        <begin position="54"/>
        <end position="71"/>
    </location>
</feature>
<sequence length="161" mass="19524">MRKKVWYEMLQIKFGEIYLSLYLDFQKDLKRYIKIATLIFSGSGVFGWAFWEPLAWVACIIIAVIQLIALIENQIVRSDSELEEISVLRNMYLKYLTKLEELWYECDNNSKKEKRIKKEFFMLKDTDFVAIEKLDDKLNIKHWKKLKKKADIRTREYFNNF</sequence>
<dbReference type="EMBL" id="JAGSPD010000002">
    <property type="protein sequence ID" value="MBV7268115.1"/>
    <property type="molecule type" value="Genomic_DNA"/>
</dbReference>
<keyword evidence="1" id="KW-0812">Transmembrane</keyword>
<gene>
    <name evidence="2" type="ORF">KCG49_02790</name>
</gene>
<dbReference type="AlphaFoldDB" id="A0A9X1F8W3"/>
<accession>A0A9X1F8W3</accession>
<protein>
    <submittedName>
        <fullName evidence="2">Uncharacterized protein</fullName>
    </submittedName>
</protein>
<keyword evidence="3" id="KW-1185">Reference proteome</keyword>
<proteinExistence type="predicted"/>
<reference evidence="2" key="1">
    <citation type="submission" date="2021-04" db="EMBL/GenBank/DDBJ databases">
        <authorList>
            <person name="Pira H."/>
            <person name="Risdian C."/>
            <person name="Wink J."/>
        </authorList>
    </citation>
    <scope>NUCLEOTIDE SEQUENCE</scope>
    <source>
        <strain evidence="2">WHY3</strain>
    </source>
</reference>
<organism evidence="2 3">
    <name type="scientific">Winogradskyella luteola</name>
    <dbReference type="NCBI Taxonomy" id="2828330"/>
    <lineage>
        <taxon>Bacteria</taxon>
        <taxon>Pseudomonadati</taxon>
        <taxon>Bacteroidota</taxon>
        <taxon>Flavobacteriia</taxon>
        <taxon>Flavobacteriales</taxon>
        <taxon>Flavobacteriaceae</taxon>
        <taxon>Winogradskyella</taxon>
    </lineage>
</organism>
<feature type="transmembrane region" description="Helical" evidence="1">
    <location>
        <begin position="32"/>
        <end position="48"/>
    </location>
</feature>
<evidence type="ECO:0000256" key="1">
    <source>
        <dbReference type="SAM" id="Phobius"/>
    </source>
</evidence>
<keyword evidence="1" id="KW-0472">Membrane</keyword>
<dbReference type="Proteomes" id="UP001138894">
    <property type="component" value="Unassembled WGS sequence"/>
</dbReference>
<keyword evidence="1" id="KW-1133">Transmembrane helix</keyword>
<comment type="caution">
    <text evidence="2">The sequence shown here is derived from an EMBL/GenBank/DDBJ whole genome shotgun (WGS) entry which is preliminary data.</text>
</comment>
<evidence type="ECO:0000313" key="2">
    <source>
        <dbReference type="EMBL" id="MBV7268115.1"/>
    </source>
</evidence>
<evidence type="ECO:0000313" key="3">
    <source>
        <dbReference type="Proteomes" id="UP001138894"/>
    </source>
</evidence>